<evidence type="ECO:0000256" key="3">
    <source>
        <dbReference type="ARBA" id="ARBA00023157"/>
    </source>
</evidence>
<evidence type="ECO:0000313" key="8">
    <source>
        <dbReference type="Proteomes" id="UP001141327"/>
    </source>
</evidence>
<dbReference type="SMART" id="SM00181">
    <property type="entry name" value="EGF"/>
    <property type="match status" value="3"/>
</dbReference>
<evidence type="ECO:0000313" key="7">
    <source>
        <dbReference type="EMBL" id="KAJ4461840.1"/>
    </source>
</evidence>
<dbReference type="InterPro" id="IPR051216">
    <property type="entry name" value="Teneurin"/>
</dbReference>
<feature type="domain" description="EGF-like" evidence="6">
    <location>
        <begin position="1297"/>
        <end position="1331"/>
    </location>
</feature>
<dbReference type="PANTHER" id="PTHR11219">
    <property type="entry name" value="TENEURIN AND N-ACETYLGLUCOSAMINE-1-PHOSPHODIESTER ALPHA-N-ACETYLGLUCOSAMINIDASE"/>
    <property type="match status" value="1"/>
</dbReference>
<dbReference type="PANTHER" id="PTHR11219:SF69">
    <property type="entry name" value="TENEURIN-A"/>
    <property type="match status" value="1"/>
</dbReference>
<keyword evidence="5" id="KW-1133">Transmembrane helix</keyword>
<evidence type="ECO:0000256" key="4">
    <source>
        <dbReference type="PROSITE-ProRule" id="PRU00076"/>
    </source>
</evidence>
<evidence type="ECO:0000256" key="5">
    <source>
        <dbReference type="SAM" id="Phobius"/>
    </source>
</evidence>
<dbReference type="Proteomes" id="UP001141327">
    <property type="component" value="Unassembled WGS sequence"/>
</dbReference>
<dbReference type="InterPro" id="IPR002049">
    <property type="entry name" value="LE_dom"/>
</dbReference>
<keyword evidence="8" id="KW-1185">Reference proteome</keyword>
<evidence type="ECO:0000256" key="2">
    <source>
        <dbReference type="ARBA" id="ARBA00022737"/>
    </source>
</evidence>
<organism evidence="7 8">
    <name type="scientific">Paratrimastix pyriformis</name>
    <dbReference type="NCBI Taxonomy" id="342808"/>
    <lineage>
        <taxon>Eukaryota</taxon>
        <taxon>Metamonada</taxon>
        <taxon>Preaxostyla</taxon>
        <taxon>Paratrimastigidae</taxon>
        <taxon>Paratrimastix</taxon>
    </lineage>
</organism>
<protein>
    <recommendedName>
        <fullName evidence="6">EGF-like domain-containing protein</fullName>
    </recommendedName>
</protein>
<keyword evidence="5" id="KW-0472">Membrane</keyword>
<dbReference type="CDD" id="cd00055">
    <property type="entry name" value="EGF_Lam"/>
    <property type="match status" value="2"/>
</dbReference>
<dbReference type="Gene3D" id="2.10.25.10">
    <property type="entry name" value="Laminin"/>
    <property type="match status" value="1"/>
</dbReference>
<comment type="caution">
    <text evidence="4">Lacks conserved residue(s) required for the propagation of feature annotation.</text>
</comment>
<name>A0ABQ8UW96_9EUKA</name>
<dbReference type="PROSITE" id="PS01186">
    <property type="entry name" value="EGF_2"/>
    <property type="match status" value="3"/>
</dbReference>
<feature type="disulfide bond" evidence="4">
    <location>
        <begin position="1732"/>
        <end position="1741"/>
    </location>
</feature>
<accession>A0ABQ8UW96</accession>
<gene>
    <name evidence="7" type="ORF">PAPYR_1514</name>
</gene>
<keyword evidence="5" id="KW-0812">Transmembrane</keyword>
<dbReference type="EMBL" id="JAPMOS010000005">
    <property type="protein sequence ID" value="KAJ4461840.1"/>
    <property type="molecule type" value="Genomic_DNA"/>
</dbReference>
<reference evidence="7" key="1">
    <citation type="journal article" date="2022" name="bioRxiv">
        <title>Genomics of Preaxostyla Flagellates Illuminates Evolutionary Transitions and the Path Towards Mitochondrial Loss.</title>
        <authorList>
            <person name="Novak L.V.F."/>
            <person name="Treitli S.C."/>
            <person name="Pyrih J."/>
            <person name="Halakuc P."/>
            <person name="Pipaliya S.V."/>
            <person name="Vacek V."/>
            <person name="Brzon O."/>
            <person name="Soukal P."/>
            <person name="Eme L."/>
            <person name="Dacks J.B."/>
            <person name="Karnkowska A."/>
            <person name="Elias M."/>
            <person name="Hampl V."/>
        </authorList>
    </citation>
    <scope>NUCLEOTIDE SEQUENCE</scope>
    <source>
        <strain evidence="7">RCP-MX</strain>
    </source>
</reference>
<feature type="disulfide bond" evidence="4">
    <location>
        <begin position="1321"/>
        <end position="1330"/>
    </location>
</feature>
<dbReference type="InterPro" id="IPR000742">
    <property type="entry name" value="EGF"/>
</dbReference>
<keyword evidence="3 4" id="KW-1015">Disulfide bond</keyword>
<evidence type="ECO:0000256" key="1">
    <source>
        <dbReference type="ARBA" id="ARBA00022536"/>
    </source>
</evidence>
<dbReference type="PROSITE" id="PS00022">
    <property type="entry name" value="EGF_1"/>
    <property type="match status" value="3"/>
</dbReference>
<proteinExistence type="predicted"/>
<keyword evidence="2" id="KW-0677">Repeat</keyword>
<evidence type="ECO:0000259" key="6">
    <source>
        <dbReference type="PROSITE" id="PS50026"/>
    </source>
</evidence>
<dbReference type="Gene3D" id="2.60.120.260">
    <property type="entry name" value="Galactose-binding domain-like"/>
    <property type="match status" value="1"/>
</dbReference>
<feature type="domain" description="EGF-like" evidence="6">
    <location>
        <begin position="1708"/>
        <end position="1742"/>
    </location>
</feature>
<dbReference type="Pfam" id="PF07974">
    <property type="entry name" value="EGF_2"/>
    <property type="match status" value="1"/>
</dbReference>
<sequence>MPSRRVFRNSCVVPQFKSTISMWLLFFFCVSGCLSLSFISPRQGVVYSNRESLLVNVTCTPSEELFFHLLNADIFVATQWQGRCNADGTLFWMWAHPSWLVSSDWNITITRTADYQDIVLASVQFATCPNAGVINVTYVSPTCTPTYCSITFHWEYPCGGIQPAVFLLYGVQSDTPAQRYIDAFPELPDRYLDTSHGLSGSETWDLHEAFAAVGYALTGPSFLLAMVDQAHPVRILKSPTFALGACDLQVAAVYPPLVPGLAFVAHWGVSCMGMPVPIYQGVRVALYDAWGEFLDNISTASEPISGSPPRPDLWRLNDFSATFVVSFVPASAPLSVALRFTSAHSTDPISLGTGPAVAYWDTDSPVCSVKTCSDCLLSTQCYFCADQFPGRCLDRLTPCAHPVPSCLALADRTPHRQSVDSRVHFNFTAYTPALYPSLNYTTLDGQIRHVRLPPVLMHGPLGGADFDLAGVPEGPLTFSFETADLAHRVMYHGAACLAETTPRLLEPDPSGFHNQWYLSLVLNSSDPSQPPPVPAEVRSEHFAINCPHIGVDWDTPATIPLGTPTTIHWGSGCACLDGYDISLVHGEDGLAVNLTTSPVRDTMGHFLAHSFAWLDLVVTVPVDFPLGDAQFVAVCRSDGFVARDETEVVPCRPALVPIRTGYLAFPSSAHPGGFFTLGIELVCHPFLVEPATLELSTQQDGSTTGQGYAFTGQAMPLGRIRLPTDMPTGSYRARVSYDNRTEIVPWEQYIEILYAHKLEWLQRLPFPVNLSLCWDTCGPDASIMNIGTVNPHREGFLRCDPAESGPQDIFVFRVAPLDWTSSSSATSTSVILTLTSPLSWCVGYPPPEFRALQGPRRLVGGQPAQFTWIARPPDSFLFMTLQLVRSTTLEPVVTWTSVDFSKGYFDAIIPEGLTENTAHLLATNPVPGLRYLSPALYSLLPVVSRNGVLTSLSEADHPPSGSSSYVALPVAGPFGFRLTIPGMECRGDEVRPATTPQIDLTNHAHRHPIPIFDELCSAWYSLPPTGQLTLVQTTFYLSTPGAPVESALKFEASSGKSICDPADFFRAAYLFNFEPSPPLPAGFWHVAAYNFSVLLGENDFHFYAPSDLDLAHSHVQWPTDVTLGANSFITVDAVTRAGATIRCEAGAVTSQSVFSLLADADPLSLATGFCTPSGSFVLSFVAQSLGWANMSLCAAGRVRGVEGATSGEPQRCVHQFLQTLDPCITPDTPTCETCAARVACLARNVPRVSAPASASLPHHPPASPPQIISLFSHPPCHLIFPIPHLVACWVVARILFPAGTCLHDCSGHGICQATGGLECKCDHGWYGTDCSRRIHLKWGWYPDGLSYVDSPLILGEALAHDPVTGRPRLAVLDMIRGLTVVERAAEGLWEVVAQQALAAVDHQTSLVAWDGVSVVLCSVTTGALTVGTLVERGLGLEILWNPLKDFIYTMDAPAVGEVLLANGTLLVTFADTFRTSTRNRDGTFTSHMPAPFRPLSLTKDGRYLLAETLVGSDSELIILGWNSTAGIWDRVTYDLPIISCRLDWGRDYMVGSYLRGYTSGHQRLPCAAFSGHYFMALTPLGEPTLKNLEVSLYRLDGTLAQAPLPWHLVQTLQLDLTHSTDASANTEIELFEDGLVGEGEPLAILAPRPGFLRKATQPGHPWRAYPLVDNDGYFTSLFTEMPAPLAAVTTDSLALRLSGSGHYQFFTRGRTCPNACLGDRGTCDHSTGRCHCHDGFTGDDCSEPLCPGDCNGAGGGICDPVTRTCACNLGYAGPDCTSIDDAYMTWDQATEPVNLVPPFQLEGAQVWSFATGGGSEATMKMRSLASLAVSEEIAIVAPAGYTFSTDKSYAFAIYQSFLTLAAAFENVITFYSATDGGSYQPAAPPLVLGTDFRATQVLQLQSSPITVVAVGLGSSVPIVCTYESSLYSRILGHVMGLGSSVPIVCTYPVQSRLDGRILGRVMCLLSVHRVRVPPLIIADVAACLRPFECCSLCKDLPVAAAVLIIAFGPTCAVTGTSSIQPHRIIRLHVLQPPLAAPTPLLPVPVFFLWSRTTGRQHTHHLPDPAVSPAPSPARLPVVGSAPPVWGCNTPTNQHAPVAYPSDVHVSQAAGEWPFLAQVTRSLTNPTLTLWRLSPLPARRMSILLTTPPTGVRYWNHLVFVWSPDTFQGIHINDKVVVACAAQILVFDCTFDRPHQLRRQAQPFIPGRSPPKDSGARPVWRAAFTVPMGGLLAYYAVGPVLGPAMTIWGIDYSVARYKPAKREIGAGAGFWDFGLGAEASTASRASRASRAATSPRVIAKKAAFLILCTSFFSALDMAGGGVPTLSARRASVGLFPLQLGEQNMAMLRIHVDPEDVDPLTALRLQFLDAASTITVLSIADEQMHLCRLPEVPCSIDIFPPSLRAGDWSLTFSLFQPVSVTVEKFTYGL</sequence>
<feature type="disulfide bond" evidence="4">
    <location>
        <begin position="1301"/>
        <end position="1311"/>
    </location>
</feature>
<feature type="transmembrane region" description="Helical" evidence="5">
    <location>
        <begin position="20"/>
        <end position="39"/>
    </location>
</feature>
<dbReference type="PROSITE" id="PS50026">
    <property type="entry name" value="EGF_3"/>
    <property type="match status" value="2"/>
</dbReference>
<keyword evidence="1 4" id="KW-0245">EGF-like domain</keyword>
<dbReference type="InterPro" id="IPR013111">
    <property type="entry name" value="EGF_extracell"/>
</dbReference>
<comment type="caution">
    <text evidence="7">The sequence shown here is derived from an EMBL/GenBank/DDBJ whole genome shotgun (WGS) entry which is preliminary data.</text>
</comment>